<feature type="domain" description="Phosphoribulokinase/uridine kinase" evidence="1">
    <location>
        <begin position="23"/>
        <end position="160"/>
    </location>
</feature>
<dbReference type="Gene3D" id="3.40.50.300">
    <property type="entry name" value="P-loop containing nucleotide triphosphate hydrolases"/>
    <property type="match status" value="1"/>
</dbReference>
<comment type="caution">
    <text evidence="2">The sequence shown here is derived from an EMBL/GenBank/DDBJ whole genome shotgun (WGS) entry which is preliminary data.</text>
</comment>
<dbReference type="RefSeq" id="WP_142589125.1">
    <property type="nucleotide sequence ID" value="NZ_CABFWE030000011.1"/>
</dbReference>
<sequence length="206" mass="22367">MTPPIEDVAADLLARAVGRTRFVVCIAGPPGAGKSTFVDELSKALARQGASAAIVPMDGFHLDDSVLRDRGLLGRKGAPETFDVRGLLDIVRAIRSAQEEVFVPLFDRSRELAVAAARAIAPADRIVLLEGNYLLLDQHPWRLLSGLVDFSIMLMPPADILEGRLMERWLGLGMSQAQARAKVMENDLPNGSLVRTCSRRADIILS</sequence>
<dbReference type="SUPFAM" id="SSF52540">
    <property type="entry name" value="P-loop containing nucleoside triphosphate hydrolases"/>
    <property type="match status" value="1"/>
</dbReference>
<dbReference type="PANTHER" id="PTHR10285">
    <property type="entry name" value="URIDINE KINASE"/>
    <property type="match status" value="1"/>
</dbReference>
<keyword evidence="3" id="KW-1185">Reference proteome</keyword>
<evidence type="ECO:0000313" key="3">
    <source>
        <dbReference type="Proteomes" id="UP000601041"/>
    </source>
</evidence>
<dbReference type="EMBL" id="CABFWE030000011">
    <property type="protein sequence ID" value="CAD7049899.1"/>
    <property type="molecule type" value="Genomic_DNA"/>
</dbReference>
<keyword evidence="2" id="KW-0808">Transferase</keyword>
<accession>A0ABM8PV26</accession>
<dbReference type="Proteomes" id="UP000601041">
    <property type="component" value="Unassembled WGS sequence"/>
</dbReference>
<name>A0ABM8PV26_9HYPH</name>
<dbReference type="NCBIfam" id="NF006746">
    <property type="entry name" value="PRK09270.1-5"/>
    <property type="match status" value="1"/>
</dbReference>
<proteinExistence type="predicted"/>
<dbReference type="InterPro" id="IPR006083">
    <property type="entry name" value="PRK/URK"/>
</dbReference>
<gene>
    <name evidence="2" type="ORF">RHAB21_04094</name>
</gene>
<dbReference type="InterPro" id="IPR027417">
    <property type="entry name" value="P-loop_NTPase"/>
</dbReference>
<dbReference type="GO" id="GO:0016301">
    <property type="term" value="F:kinase activity"/>
    <property type="evidence" value="ECO:0007669"/>
    <property type="project" value="UniProtKB-KW"/>
</dbReference>
<keyword evidence="2" id="KW-0418">Kinase</keyword>
<evidence type="ECO:0000313" key="2">
    <source>
        <dbReference type="EMBL" id="CAD7049899.1"/>
    </source>
</evidence>
<reference evidence="2 3" key="1">
    <citation type="submission" date="2020-11" db="EMBL/GenBank/DDBJ databases">
        <authorList>
            <person name="Lassalle F."/>
        </authorList>
    </citation>
    <scope>NUCLEOTIDE SEQUENCE [LARGE SCALE GENOMIC DNA]</scope>
    <source>
        <strain evidence="2 3">AB21</strain>
    </source>
</reference>
<evidence type="ECO:0000259" key="1">
    <source>
        <dbReference type="Pfam" id="PF00485"/>
    </source>
</evidence>
<organism evidence="2 3">
    <name type="scientific">Pseudorhizobium halotolerans</name>
    <dbReference type="NCBI Taxonomy" id="1233081"/>
    <lineage>
        <taxon>Bacteria</taxon>
        <taxon>Pseudomonadati</taxon>
        <taxon>Pseudomonadota</taxon>
        <taxon>Alphaproteobacteria</taxon>
        <taxon>Hyphomicrobiales</taxon>
        <taxon>Rhizobiaceae</taxon>
        <taxon>Rhizobium/Agrobacterium group</taxon>
        <taxon>Pseudorhizobium</taxon>
    </lineage>
</organism>
<protein>
    <submittedName>
        <fullName evidence="2">Nucleoside/nucleotide kinase family protein</fullName>
    </submittedName>
</protein>
<dbReference type="Pfam" id="PF00485">
    <property type="entry name" value="PRK"/>
    <property type="match status" value="1"/>
</dbReference>